<dbReference type="InterPro" id="IPR036291">
    <property type="entry name" value="NAD(P)-bd_dom_sf"/>
</dbReference>
<evidence type="ECO:0000313" key="2">
    <source>
        <dbReference type="EMBL" id="ORX78984.1"/>
    </source>
</evidence>
<accession>A0A1Y1X0X1</accession>
<proteinExistence type="predicted"/>
<dbReference type="PANTHER" id="PTHR47129:SF1">
    <property type="entry name" value="NMRA-LIKE DOMAIN-CONTAINING PROTEIN"/>
    <property type="match status" value="1"/>
</dbReference>
<dbReference type="Pfam" id="PF05368">
    <property type="entry name" value="NmrA"/>
    <property type="match status" value="1"/>
</dbReference>
<evidence type="ECO:0000259" key="1">
    <source>
        <dbReference type="Pfam" id="PF05368"/>
    </source>
</evidence>
<dbReference type="AlphaFoldDB" id="A0A1Y1X0X1"/>
<dbReference type="EMBL" id="MCFG01000191">
    <property type="protein sequence ID" value="ORX78984.1"/>
    <property type="molecule type" value="Genomic_DNA"/>
</dbReference>
<dbReference type="SUPFAM" id="SSF51735">
    <property type="entry name" value="NAD(P)-binding Rossmann-fold domains"/>
    <property type="match status" value="1"/>
</dbReference>
<sequence>MTRKEKNDNYSNVVKYIFSHYDEKRGIIIDLIHGNDLNQLISYISKIDNFDFKNLNYENFNIIYYLDKSINNDINTNIKNYISMGKILLAGVGGNLGSEAAKILLTLEDKNNLIFCSSHEETLKKYTNMGIETHVVDFNYYDNLEEVFRNVDTIGLISMPFVGEKRQAAHKNVIDAAKSVGVKKIVYTSLVNASDETNPSIEKLDHDFTEKYIKSVGMNYIFLRLNIPFSNNSGDGHMAYISRKDCAKALAIALHKANKYDHTTIDINGKELLSMKEFIEIGNKVTGNHVTYREISDEENYKELDAQGVPRTTDGIFATDAPTPFCSDGIVSFGKAIRLEKFAIHTNDFKKLTGDDPIPVSYMFANSKDFEIGERHSKDKK</sequence>
<reference evidence="2 3" key="2">
    <citation type="submission" date="2016-08" db="EMBL/GenBank/DDBJ databases">
        <title>Pervasive Adenine N6-methylation of Active Genes in Fungi.</title>
        <authorList>
            <consortium name="DOE Joint Genome Institute"/>
            <person name="Mondo S.J."/>
            <person name="Dannebaum R.O."/>
            <person name="Kuo R.C."/>
            <person name="Labutti K."/>
            <person name="Haridas S."/>
            <person name="Kuo A."/>
            <person name="Salamov A."/>
            <person name="Ahrendt S.R."/>
            <person name="Lipzen A."/>
            <person name="Sullivan W."/>
            <person name="Andreopoulos W.B."/>
            <person name="Clum A."/>
            <person name="Lindquist E."/>
            <person name="Daum C."/>
            <person name="Ramamoorthy G.K."/>
            <person name="Gryganskyi A."/>
            <person name="Culley D."/>
            <person name="Magnuson J.K."/>
            <person name="James T.Y."/>
            <person name="O'Malley M.A."/>
            <person name="Stajich J.E."/>
            <person name="Spatafora J.W."/>
            <person name="Visel A."/>
            <person name="Grigoriev I.V."/>
        </authorList>
    </citation>
    <scope>NUCLEOTIDE SEQUENCE [LARGE SCALE GENOMIC DNA]</scope>
    <source>
        <strain evidence="2 3">S4</strain>
    </source>
</reference>
<keyword evidence="3" id="KW-1185">Reference proteome</keyword>
<dbReference type="STRING" id="1754192.A0A1Y1X0X1"/>
<evidence type="ECO:0000313" key="3">
    <source>
        <dbReference type="Proteomes" id="UP000193944"/>
    </source>
</evidence>
<dbReference type="InterPro" id="IPR008030">
    <property type="entry name" value="NmrA-like"/>
</dbReference>
<dbReference type="PANTHER" id="PTHR47129">
    <property type="entry name" value="QUINONE OXIDOREDUCTASE 2"/>
    <property type="match status" value="1"/>
</dbReference>
<dbReference type="Gene3D" id="3.40.50.720">
    <property type="entry name" value="NAD(P)-binding Rossmann-like Domain"/>
    <property type="match status" value="1"/>
</dbReference>
<dbReference type="OrthoDB" id="419598at2759"/>
<feature type="domain" description="NmrA-like" evidence="1">
    <location>
        <begin position="86"/>
        <end position="222"/>
    </location>
</feature>
<dbReference type="Proteomes" id="UP000193944">
    <property type="component" value="Unassembled WGS sequence"/>
</dbReference>
<organism evidence="2 3">
    <name type="scientific">Anaeromyces robustus</name>
    <dbReference type="NCBI Taxonomy" id="1754192"/>
    <lineage>
        <taxon>Eukaryota</taxon>
        <taxon>Fungi</taxon>
        <taxon>Fungi incertae sedis</taxon>
        <taxon>Chytridiomycota</taxon>
        <taxon>Chytridiomycota incertae sedis</taxon>
        <taxon>Neocallimastigomycetes</taxon>
        <taxon>Neocallimastigales</taxon>
        <taxon>Neocallimastigaceae</taxon>
        <taxon>Anaeromyces</taxon>
    </lineage>
</organism>
<dbReference type="InterPro" id="IPR052718">
    <property type="entry name" value="NmrA-type_oxidoreductase"/>
</dbReference>
<protein>
    <submittedName>
        <fullName evidence="2">NAD(P)-binding protein</fullName>
    </submittedName>
</protein>
<comment type="caution">
    <text evidence="2">The sequence shown here is derived from an EMBL/GenBank/DDBJ whole genome shotgun (WGS) entry which is preliminary data.</text>
</comment>
<reference evidence="2 3" key="1">
    <citation type="submission" date="2016-08" db="EMBL/GenBank/DDBJ databases">
        <title>A Parts List for Fungal Cellulosomes Revealed by Comparative Genomics.</title>
        <authorList>
            <consortium name="DOE Joint Genome Institute"/>
            <person name="Haitjema C.H."/>
            <person name="Gilmore S.P."/>
            <person name="Henske J.K."/>
            <person name="Solomon K.V."/>
            <person name="De Groot R."/>
            <person name="Kuo A."/>
            <person name="Mondo S.J."/>
            <person name="Salamov A.A."/>
            <person name="Labutti K."/>
            <person name="Zhao Z."/>
            <person name="Chiniquy J."/>
            <person name="Barry K."/>
            <person name="Brewer H.M."/>
            <person name="Purvine S.O."/>
            <person name="Wright A.T."/>
            <person name="Boxma B."/>
            <person name="Van Alen T."/>
            <person name="Hackstein J.H."/>
            <person name="Baker S.E."/>
            <person name="Grigoriev I.V."/>
            <person name="O'Malley M.A."/>
        </authorList>
    </citation>
    <scope>NUCLEOTIDE SEQUENCE [LARGE SCALE GENOMIC DNA]</scope>
    <source>
        <strain evidence="2 3">S4</strain>
    </source>
</reference>
<gene>
    <name evidence="2" type="ORF">BCR32DRAFT_269738</name>
</gene>
<name>A0A1Y1X0X1_9FUNG</name>